<feature type="binding site" evidence="1">
    <location>
        <position position="183"/>
    </location>
    <ligand>
        <name>Zn(2+)</name>
        <dbReference type="ChEBI" id="CHEBI:29105"/>
    </ligand>
</feature>
<dbReference type="InterPro" id="IPR005019">
    <property type="entry name" value="Adenine_glyco"/>
</dbReference>
<evidence type="ECO:0000256" key="1">
    <source>
        <dbReference type="PIRSR" id="PIRSR605019-1"/>
    </source>
</evidence>
<dbReference type="Proteomes" id="UP000051984">
    <property type="component" value="Unassembled WGS sequence"/>
</dbReference>
<dbReference type="InterPro" id="IPR011257">
    <property type="entry name" value="DNA_glycosylase"/>
</dbReference>
<reference evidence="2 3" key="1">
    <citation type="journal article" date="2015" name="Genome Announc.">
        <title>Expanding the biotechnology potential of lactobacilli through comparative genomics of 213 strains and associated genera.</title>
        <authorList>
            <person name="Sun Z."/>
            <person name="Harris H.M."/>
            <person name="McCann A."/>
            <person name="Guo C."/>
            <person name="Argimon S."/>
            <person name="Zhang W."/>
            <person name="Yang X."/>
            <person name="Jeffery I.B."/>
            <person name="Cooney J.C."/>
            <person name="Kagawa T.F."/>
            <person name="Liu W."/>
            <person name="Song Y."/>
            <person name="Salvetti E."/>
            <person name="Wrobel A."/>
            <person name="Rasinkangas P."/>
            <person name="Parkhill J."/>
            <person name="Rea M.C."/>
            <person name="O'Sullivan O."/>
            <person name="Ritari J."/>
            <person name="Douillard F.P."/>
            <person name="Paul Ross R."/>
            <person name="Yang R."/>
            <person name="Briner A.E."/>
            <person name="Felis G.E."/>
            <person name="de Vos W.M."/>
            <person name="Barrangou R."/>
            <person name="Klaenhammer T.R."/>
            <person name="Caufield P.W."/>
            <person name="Cui Y."/>
            <person name="Zhang H."/>
            <person name="O'Toole P.W."/>
        </authorList>
    </citation>
    <scope>NUCLEOTIDE SEQUENCE [LARGE SCALE GENOMIC DNA]</scope>
    <source>
        <strain evidence="2 3">DSM 20178</strain>
    </source>
</reference>
<evidence type="ECO:0000313" key="2">
    <source>
        <dbReference type="EMBL" id="KRK11579.1"/>
    </source>
</evidence>
<dbReference type="PANTHER" id="PTHR30037">
    <property type="entry name" value="DNA-3-METHYLADENINE GLYCOSYLASE 1"/>
    <property type="match status" value="1"/>
</dbReference>
<proteinExistence type="predicted"/>
<dbReference type="PATRIC" id="fig|1423816.3.peg.1197"/>
<dbReference type="GO" id="GO:0046872">
    <property type="term" value="F:metal ion binding"/>
    <property type="evidence" value="ECO:0007669"/>
    <property type="project" value="UniProtKB-KW"/>
</dbReference>
<feature type="binding site" evidence="1">
    <location>
        <position position="22"/>
    </location>
    <ligand>
        <name>Zn(2+)</name>
        <dbReference type="ChEBI" id="CHEBI:29105"/>
    </ligand>
</feature>
<accession>A0A0R1EQE6</accession>
<dbReference type="eggNOG" id="COG2818">
    <property type="taxonomic scope" value="Bacteria"/>
</dbReference>
<dbReference type="GO" id="GO:0008725">
    <property type="term" value="F:DNA-3-methyladenine glycosylase activity"/>
    <property type="evidence" value="ECO:0007669"/>
    <property type="project" value="InterPro"/>
</dbReference>
<organism evidence="2 3">
    <name type="scientific">Lacticaseibacillus zeae DSM 20178 = KCTC 3804</name>
    <dbReference type="NCBI Taxonomy" id="1423816"/>
    <lineage>
        <taxon>Bacteria</taxon>
        <taxon>Bacillati</taxon>
        <taxon>Bacillota</taxon>
        <taxon>Bacilli</taxon>
        <taxon>Lactobacillales</taxon>
        <taxon>Lactobacillaceae</taxon>
        <taxon>Lacticaseibacillus</taxon>
    </lineage>
</organism>
<protein>
    <submittedName>
        <fullName evidence="2">3-methyladenine DNA glycosylase</fullName>
    </submittedName>
</protein>
<evidence type="ECO:0000313" key="3">
    <source>
        <dbReference type="Proteomes" id="UP000051984"/>
    </source>
</evidence>
<dbReference type="RefSeq" id="WP_010493003.1">
    <property type="nucleotide sequence ID" value="NZ_AZCT01000017.1"/>
</dbReference>
<feature type="binding site" evidence="1">
    <location>
        <position position="179"/>
    </location>
    <ligand>
        <name>Zn(2+)</name>
        <dbReference type="ChEBI" id="CHEBI:29105"/>
    </ligand>
</feature>
<keyword evidence="1" id="KW-0862">Zinc</keyword>
<sequence length="191" mass="22053">MSVERQRCAWGETDNALMQQYHDEEWGRPSHDSRHLFELLSLEIMQAGLSWQTVLNKRAAFKTAFANFDYRQVQHMTPEIPVLLQNPQIIRNRLKVTAIINNANAIAKLADKGESFDHYVWAFVKNHPIQHHITSHAEVPNTTDLAKRMGKQMKKDGFSFTGPVVIYSFMQAAGLVNDHETRCFVYQLLEK</sequence>
<comment type="caution">
    <text evidence="2">The sequence shown here is derived from an EMBL/GenBank/DDBJ whole genome shotgun (WGS) entry which is preliminary data.</text>
</comment>
<dbReference type="Pfam" id="PF03352">
    <property type="entry name" value="Adenine_glyco"/>
    <property type="match status" value="1"/>
</dbReference>
<gene>
    <name evidence="2" type="ORF">FD51_GL001154</name>
</gene>
<dbReference type="SUPFAM" id="SSF48150">
    <property type="entry name" value="DNA-glycosylase"/>
    <property type="match status" value="1"/>
</dbReference>
<dbReference type="Gene3D" id="1.10.340.30">
    <property type="entry name" value="Hypothetical protein, domain 2"/>
    <property type="match status" value="1"/>
</dbReference>
<keyword evidence="1" id="KW-0479">Metal-binding</keyword>
<dbReference type="GO" id="GO:0006284">
    <property type="term" value="P:base-excision repair"/>
    <property type="evidence" value="ECO:0007669"/>
    <property type="project" value="InterPro"/>
</dbReference>
<name>A0A0R1EQE6_LACZE</name>
<dbReference type="PANTHER" id="PTHR30037:SF4">
    <property type="entry name" value="DNA-3-METHYLADENINE GLYCOSYLASE I"/>
    <property type="match status" value="1"/>
</dbReference>
<dbReference type="EMBL" id="AZCT01000017">
    <property type="protein sequence ID" value="KRK11579.1"/>
    <property type="molecule type" value="Genomic_DNA"/>
</dbReference>
<dbReference type="InterPro" id="IPR052891">
    <property type="entry name" value="DNA-3mA_glycosylase"/>
</dbReference>
<feature type="binding site" evidence="1">
    <location>
        <position position="8"/>
    </location>
    <ligand>
        <name>Zn(2+)</name>
        <dbReference type="ChEBI" id="CHEBI:29105"/>
    </ligand>
</feature>
<dbReference type="AlphaFoldDB" id="A0A0R1EQE6"/>